<feature type="transmembrane region" description="Helical" evidence="5">
    <location>
        <begin position="275"/>
        <end position="296"/>
    </location>
</feature>
<keyword evidence="2 5" id="KW-0812">Transmembrane</keyword>
<feature type="transmembrane region" description="Helical" evidence="5">
    <location>
        <begin position="337"/>
        <end position="356"/>
    </location>
</feature>
<keyword evidence="4 5" id="KW-0472">Membrane</keyword>
<evidence type="ECO:0000256" key="3">
    <source>
        <dbReference type="ARBA" id="ARBA00022989"/>
    </source>
</evidence>
<dbReference type="STRING" id="180163.SAMN02745174_02025"/>
<dbReference type="PANTHER" id="PTHR11785:SF512">
    <property type="entry name" value="SOBREMESA, ISOFORM B"/>
    <property type="match status" value="1"/>
</dbReference>
<feature type="transmembrane region" description="Helical" evidence="5">
    <location>
        <begin position="362"/>
        <end position="382"/>
    </location>
</feature>
<dbReference type="GO" id="GO:0015179">
    <property type="term" value="F:L-amino acid transmembrane transporter activity"/>
    <property type="evidence" value="ECO:0007669"/>
    <property type="project" value="TreeGrafter"/>
</dbReference>
<comment type="subcellular location">
    <subcellularLocation>
        <location evidence="1">Membrane</location>
        <topology evidence="1">Multi-pass membrane protein</topology>
    </subcellularLocation>
</comment>
<feature type="transmembrane region" description="Helical" evidence="5">
    <location>
        <begin position="159"/>
        <end position="178"/>
    </location>
</feature>
<feature type="transmembrane region" description="Helical" evidence="5">
    <location>
        <begin position="198"/>
        <end position="223"/>
    </location>
</feature>
<dbReference type="PANTHER" id="PTHR11785">
    <property type="entry name" value="AMINO ACID TRANSPORTER"/>
    <property type="match status" value="1"/>
</dbReference>
<keyword evidence="7" id="KW-1185">Reference proteome</keyword>
<evidence type="ECO:0000313" key="7">
    <source>
        <dbReference type="Proteomes" id="UP000191153"/>
    </source>
</evidence>
<organism evidence="6 7">
    <name type="scientific">Cetobacterium ceti</name>
    <dbReference type="NCBI Taxonomy" id="180163"/>
    <lineage>
        <taxon>Bacteria</taxon>
        <taxon>Fusobacteriati</taxon>
        <taxon>Fusobacteriota</taxon>
        <taxon>Fusobacteriia</taxon>
        <taxon>Fusobacteriales</taxon>
        <taxon>Fusobacteriaceae</taxon>
        <taxon>Cetobacterium</taxon>
    </lineage>
</organism>
<accession>A0A1T4PTX5</accession>
<feature type="transmembrane region" description="Helical" evidence="5">
    <location>
        <begin position="421"/>
        <end position="437"/>
    </location>
</feature>
<evidence type="ECO:0000256" key="1">
    <source>
        <dbReference type="ARBA" id="ARBA00004141"/>
    </source>
</evidence>
<feature type="transmembrane region" description="Helical" evidence="5">
    <location>
        <begin position="44"/>
        <end position="67"/>
    </location>
</feature>
<gene>
    <name evidence="6" type="ORF">SAMN02745174_02025</name>
</gene>
<proteinExistence type="predicted"/>
<evidence type="ECO:0000256" key="2">
    <source>
        <dbReference type="ARBA" id="ARBA00022692"/>
    </source>
</evidence>
<feature type="transmembrane region" description="Helical" evidence="5">
    <location>
        <begin position="88"/>
        <end position="113"/>
    </location>
</feature>
<feature type="transmembrane region" description="Helical" evidence="5">
    <location>
        <begin position="394"/>
        <end position="415"/>
    </location>
</feature>
<keyword evidence="3 5" id="KW-1133">Transmembrane helix</keyword>
<dbReference type="EMBL" id="FUWX01000016">
    <property type="protein sequence ID" value="SJZ94677.1"/>
    <property type="molecule type" value="Genomic_DNA"/>
</dbReference>
<dbReference type="RefSeq" id="WP_078694479.1">
    <property type="nucleotide sequence ID" value="NZ_FUWX01000016.1"/>
</dbReference>
<feature type="transmembrane region" description="Helical" evidence="5">
    <location>
        <begin position="12"/>
        <end position="32"/>
    </location>
</feature>
<dbReference type="Gene3D" id="1.20.1740.10">
    <property type="entry name" value="Amino acid/polyamine transporter I"/>
    <property type="match status" value="1"/>
</dbReference>
<dbReference type="Pfam" id="PF13520">
    <property type="entry name" value="AA_permease_2"/>
    <property type="match status" value="1"/>
</dbReference>
<dbReference type="PIRSF" id="PIRSF006060">
    <property type="entry name" value="AA_transporter"/>
    <property type="match status" value="1"/>
</dbReference>
<name>A0A1T4PTX5_9FUSO</name>
<dbReference type="OrthoDB" id="178667at2"/>
<evidence type="ECO:0000256" key="5">
    <source>
        <dbReference type="SAM" id="Phobius"/>
    </source>
</evidence>
<dbReference type="GO" id="GO:0016020">
    <property type="term" value="C:membrane"/>
    <property type="evidence" value="ECO:0007669"/>
    <property type="project" value="UniProtKB-SubCell"/>
</dbReference>
<feature type="transmembrane region" description="Helical" evidence="5">
    <location>
        <begin position="128"/>
        <end position="147"/>
    </location>
</feature>
<dbReference type="InterPro" id="IPR002293">
    <property type="entry name" value="AA/rel_permease1"/>
</dbReference>
<dbReference type="InterPro" id="IPR050598">
    <property type="entry name" value="AminoAcid_Transporter"/>
</dbReference>
<protein>
    <submittedName>
        <fullName evidence="6">Serine/threonine exchange transporter, LAT family</fullName>
    </submittedName>
</protein>
<reference evidence="6 7" key="1">
    <citation type="submission" date="2017-02" db="EMBL/GenBank/DDBJ databases">
        <authorList>
            <person name="Peterson S.W."/>
        </authorList>
    </citation>
    <scope>NUCLEOTIDE SEQUENCE [LARGE SCALE GENOMIC DNA]</scope>
    <source>
        <strain evidence="6 7">ATCC 700028</strain>
    </source>
</reference>
<evidence type="ECO:0000313" key="6">
    <source>
        <dbReference type="EMBL" id="SJZ94677.1"/>
    </source>
</evidence>
<feature type="transmembrane region" description="Helical" evidence="5">
    <location>
        <begin position="235"/>
        <end position="255"/>
    </location>
</feature>
<dbReference type="AlphaFoldDB" id="A0A1T4PTX5"/>
<evidence type="ECO:0000256" key="4">
    <source>
        <dbReference type="ARBA" id="ARBA00023136"/>
    </source>
</evidence>
<sequence length="442" mass="48057">MKDKLEGRYGFSVAFSMVVGIVIGIGIFFKATQILTAAGMNPKIAIWAWILGGIISIISGLTAAEVGAAIPETGGMIAWIKKIYGPKIAFLVGWAQMVIYFPALIGIISYYFAFFTTNFLGINASNEVLIPISFGVLTFVYIVNIFTNRVGGIIQTAATIAKLIPLGLITVFGLLSVNNTLGPMHVSQKVLASTESPLLLLGLALVPVMFAFDGWIYVGTIAGDLKNVKKDLPRAIILGLGFVAIFYVLLNYSLLNVFPAEKLMSEGMFGVAKELFGSMGARFVFLGIMISAFGGLNGMTMASTRIPYTLAIEGHLPKDKFFAKIDEKTMQPKNSSVFMYGLSCVCLVLMFITGKVDVFGDIPVALFWLFYCLIFIGLFILRKREPNLERPYKVPLYPVIPILALVGGGSIFIYATIANPLYMAISLVITGIGLIVYKKKED</sequence>
<dbReference type="Proteomes" id="UP000191153">
    <property type="component" value="Unassembled WGS sequence"/>
</dbReference>